<keyword evidence="1 2" id="KW-0456">Lyase</keyword>
<feature type="active site" description="Schiff-base intermediate with substrate" evidence="3">
    <location>
        <position position="172"/>
    </location>
</feature>
<protein>
    <submittedName>
        <fullName evidence="5">4-hydroxy-tetrahydrodipicolinate synthase</fullName>
    </submittedName>
</protein>
<comment type="similarity">
    <text evidence="2">Belongs to the DapA family.</text>
</comment>
<dbReference type="AlphaFoldDB" id="A0A286GQ73"/>
<name>A0A286GQ73_9ACTN</name>
<dbReference type="SUPFAM" id="SSF51569">
    <property type="entry name" value="Aldolase"/>
    <property type="match status" value="1"/>
</dbReference>
<evidence type="ECO:0000313" key="6">
    <source>
        <dbReference type="Proteomes" id="UP000219482"/>
    </source>
</evidence>
<gene>
    <name evidence="5" type="ORF">SAMN06272739_1577</name>
</gene>
<dbReference type="PIRSF" id="PIRSF001365">
    <property type="entry name" value="DHDPS"/>
    <property type="match status" value="1"/>
</dbReference>
<evidence type="ECO:0000256" key="3">
    <source>
        <dbReference type="PIRSR" id="PIRSR001365-1"/>
    </source>
</evidence>
<evidence type="ECO:0000256" key="2">
    <source>
        <dbReference type="PIRNR" id="PIRNR001365"/>
    </source>
</evidence>
<feature type="active site" description="Proton donor/acceptor" evidence="3">
    <location>
        <position position="149"/>
    </location>
</feature>
<evidence type="ECO:0000256" key="4">
    <source>
        <dbReference type="PIRSR" id="PIRSR001365-2"/>
    </source>
</evidence>
<dbReference type="PANTHER" id="PTHR12128">
    <property type="entry name" value="DIHYDRODIPICOLINATE SYNTHASE"/>
    <property type="match status" value="1"/>
</dbReference>
<dbReference type="Gene3D" id="3.20.20.70">
    <property type="entry name" value="Aldolase class I"/>
    <property type="match status" value="1"/>
</dbReference>
<dbReference type="EMBL" id="OCNK01000002">
    <property type="protein sequence ID" value="SOD97670.1"/>
    <property type="molecule type" value="Genomic_DNA"/>
</dbReference>
<evidence type="ECO:0000313" key="5">
    <source>
        <dbReference type="EMBL" id="SOD97670.1"/>
    </source>
</evidence>
<dbReference type="InterPro" id="IPR013785">
    <property type="entry name" value="Aldolase_TIM"/>
</dbReference>
<evidence type="ECO:0000256" key="1">
    <source>
        <dbReference type="ARBA" id="ARBA00023239"/>
    </source>
</evidence>
<reference evidence="6" key="1">
    <citation type="submission" date="2017-09" db="EMBL/GenBank/DDBJ databases">
        <authorList>
            <person name="Varghese N."/>
            <person name="Submissions S."/>
        </authorList>
    </citation>
    <scope>NUCLEOTIDE SEQUENCE [LARGE SCALE GENOMIC DNA]</scope>
    <source>
        <strain evidence="6">DSM 44270</strain>
    </source>
</reference>
<dbReference type="GO" id="GO:0008840">
    <property type="term" value="F:4-hydroxy-tetrahydrodipicolinate synthase activity"/>
    <property type="evidence" value="ECO:0007669"/>
    <property type="project" value="TreeGrafter"/>
</dbReference>
<dbReference type="Proteomes" id="UP000219482">
    <property type="component" value="Unassembled WGS sequence"/>
</dbReference>
<dbReference type="SMART" id="SM01130">
    <property type="entry name" value="DHDPS"/>
    <property type="match status" value="1"/>
</dbReference>
<organism evidence="5 6">
    <name type="scientific">Blastococcus haudaquaticus</name>
    <dbReference type="NCBI Taxonomy" id="1938745"/>
    <lineage>
        <taxon>Bacteria</taxon>
        <taxon>Bacillati</taxon>
        <taxon>Actinomycetota</taxon>
        <taxon>Actinomycetes</taxon>
        <taxon>Geodermatophilales</taxon>
        <taxon>Geodermatophilaceae</taxon>
        <taxon>Blastococcus</taxon>
    </lineage>
</organism>
<dbReference type="CDD" id="cd00408">
    <property type="entry name" value="DHDPS-like"/>
    <property type="match status" value="1"/>
</dbReference>
<dbReference type="PRINTS" id="PR00146">
    <property type="entry name" value="DHPICSNTHASE"/>
</dbReference>
<sequence length="300" mass="31550">MTHPMTMPPAPAASVLQGVYAANVTPFRDDDRFSIDVDAYLGHVRWLAASGVTGVIPFGTNGEGPSIATHEKRAVLDALVPAAGSLHVVPTVAEGNLPDTLDLLAYLDDLPVRAVLVLPPYYFKPVSAEGLRLFYDRVLAATRHPVVMYHIPKYAVPLPVDLVTGLPAWGVKDSGGEAGFAEAVHGAGKGVLVGTEDDLPGRLPTAQGSISALANIVPEQVVALYRHVREGRRAEAAALSAHLQQVRAMTKEYVSAGVLKRVAEARHGHPMGTVRPPLEPLPPSFDAAAAAARATTAPTG</sequence>
<dbReference type="PANTHER" id="PTHR12128:SF67">
    <property type="entry name" value="BLR3884 PROTEIN"/>
    <property type="match status" value="1"/>
</dbReference>
<accession>A0A286GQ73</accession>
<keyword evidence="6" id="KW-1185">Reference proteome</keyword>
<dbReference type="Pfam" id="PF00701">
    <property type="entry name" value="DHDPS"/>
    <property type="match status" value="1"/>
</dbReference>
<feature type="binding site" evidence="4">
    <location>
        <position position="210"/>
    </location>
    <ligand>
        <name>pyruvate</name>
        <dbReference type="ChEBI" id="CHEBI:15361"/>
    </ligand>
</feature>
<proteinExistence type="inferred from homology"/>
<dbReference type="InterPro" id="IPR002220">
    <property type="entry name" value="DapA-like"/>
</dbReference>